<gene>
    <name evidence="1" type="primary">TPLATE</name>
    <name evidence="1" type="ORF">AXF42_Ash009411</name>
</gene>
<dbReference type="InterPro" id="IPR037501">
    <property type="entry name" value="TPLATE"/>
</dbReference>
<dbReference type="OrthoDB" id="10535952at2759"/>
<name>A0A2I0B406_9ASPA</name>
<dbReference type="AlphaFoldDB" id="A0A2I0B406"/>
<accession>A0A2I0B406</accession>
<protein>
    <submittedName>
        <fullName evidence="1">Protein TPLATE</fullName>
    </submittedName>
</protein>
<dbReference type="PANTHER" id="PTHR36029">
    <property type="entry name" value="TSET COMPLEX MEMBER TSTA"/>
    <property type="match status" value="1"/>
</dbReference>
<organism evidence="1 2">
    <name type="scientific">Apostasia shenzhenica</name>
    <dbReference type="NCBI Taxonomy" id="1088818"/>
    <lineage>
        <taxon>Eukaryota</taxon>
        <taxon>Viridiplantae</taxon>
        <taxon>Streptophyta</taxon>
        <taxon>Embryophyta</taxon>
        <taxon>Tracheophyta</taxon>
        <taxon>Spermatophyta</taxon>
        <taxon>Magnoliopsida</taxon>
        <taxon>Liliopsida</taxon>
        <taxon>Asparagales</taxon>
        <taxon>Orchidaceae</taxon>
        <taxon>Apostasioideae</taxon>
        <taxon>Apostasia</taxon>
    </lineage>
</organism>
<dbReference type="Proteomes" id="UP000236161">
    <property type="component" value="Unassembled WGS sequence"/>
</dbReference>
<reference evidence="1 2" key="1">
    <citation type="journal article" date="2017" name="Nature">
        <title>The Apostasia genome and the evolution of orchids.</title>
        <authorList>
            <person name="Zhang G.Q."/>
            <person name="Liu K.W."/>
            <person name="Li Z."/>
            <person name="Lohaus R."/>
            <person name="Hsiao Y.Y."/>
            <person name="Niu S.C."/>
            <person name="Wang J.Y."/>
            <person name="Lin Y.C."/>
            <person name="Xu Q."/>
            <person name="Chen L.J."/>
            <person name="Yoshida K."/>
            <person name="Fujiwara S."/>
            <person name="Wang Z.W."/>
            <person name="Zhang Y.Q."/>
            <person name="Mitsuda N."/>
            <person name="Wang M."/>
            <person name="Liu G.H."/>
            <person name="Pecoraro L."/>
            <person name="Huang H.X."/>
            <person name="Xiao X.J."/>
            <person name="Lin M."/>
            <person name="Wu X.Y."/>
            <person name="Wu W.L."/>
            <person name="Chen Y.Y."/>
            <person name="Chang S.B."/>
            <person name="Sakamoto S."/>
            <person name="Ohme-Takagi M."/>
            <person name="Yagi M."/>
            <person name="Zeng S.J."/>
            <person name="Shen C.Y."/>
            <person name="Yeh C.M."/>
            <person name="Luo Y.B."/>
            <person name="Tsai W.C."/>
            <person name="Van de Peer Y."/>
            <person name="Liu Z.J."/>
        </authorList>
    </citation>
    <scope>NUCLEOTIDE SEQUENCE [LARGE SCALE GENOMIC DNA]</scope>
    <source>
        <strain evidence="2">cv. Shenzhen</strain>
        <tissue evidence="1">Stem</tissue>
    </source>
</reference>
<sequence>MSTDLTLSARLPSNLLGRLFQEFESKRMSRLAGDKLIDSEILLRYGRIGWKPEWASASIIAILTLWDRQEFFQLEKSIVRAVVTNLHLLDLSMQVSLFKRASSYGEKFESRVRSTTSKSLFREELVASLVEVVFPTIFALLNRKILALRAEFIGAFGLWNRLWCINLDRVGFGGCEVCRPCVMWDCDGRT</sequence>
<evidence type="ECO:0000313" key="1">
    <source>
        <dbReference type="EMBL" id="PKA62524.1"/>
    </source>
</evidence>
<dbReference type="STRING" id="1088818.A0A2I0B406"/>
<evidence type="ECO:0000313" key="2">
    <source>
        <dbReference type="Proteomes" id="UP000236161"/>
    </source>
</evidence>
<dbReference type="PANTHER" id="PTHR36029:SF1">
    <property type="entry name" value="PROTEIN TPLATE"/>
    <property type="match status" value="1"/>
</dbReference>
<proteinExistence type="predicted"/>
<dbReference type="GO" id="GO:0006897">
    <property type="term" value="P:endocytosis"/>
    <property type="evidence" value="ECO:0007669"/>
    <property type="project" value="InterPro"/>
</dbReference>
<keyword evidence="2" id="KW-1185">Reference proteome</keyword>
<dbReference type="EMBL" id="KZ451917">
    <property type="protein sequence ID" value="PKA62524.1"/>
    <property type="molecule type" value="Genomic_DNA"/>
</dbReference>